<protein>
    <submittedName>
        <fullName evidence="2">Uncharacterized protein</fullName>
    </submittedName>
</protein>
<sequence length="74" mass="7542">MVQTTPNTECTLEYAGPDGSKSTADGLGPVTTDKQGRAYWEWKIDPQSPAGTGTATATCNGVSVSVPVRIGGVG</sequence>
<evidence type="ECO:0000256" key="1">
    <source>
        <dbReference type="SAM" id="MobiDB-lite"/>
    </source>
</evidence>
<name>I4EN44_9BACT</name>
<comment type="caution">
    <text evidence="2">The sequence shown here is derived from an EMBL/GenBank/DDBJ whole genome shotgun (WGS) entry which is preliminary data.</text>
</comment>
<evidence type="ECO:0000313" key="2">
    <source>
        <dbReference type="EMBL" id="CCF86107.1"/>
    </source>
</evidence>
<gene>
    <name evidence="2" type="ORF">NITHO_730012</name>
</gene>
<dbReference type="EMBL" id="CAGS01000701">
    <property type="protein sequence ID" value="CCF86107.1"/>
    <property type="molecule type" value="Genomic_DNA"/>
</dbReference>
<organism evidence="2 3">
    <name type="scientific">Nitrolancea hollandica Lb</name>
    <dbReference type="NCBI Taxonomy" id="1129897"/>
    <lineage>
        <taxon>Bacteria</taxon>
        <taxon>Pseudomonadati</taxon>
        <taxon>Thermomicrobiota</taxon>
        <taxon>Thermomicrobia</taxon>
        <taxon>Sphaerobacterales</taxon>
        <taxon>Sphaerobacterineae</taxon>
        <taxon>Sphaerobacteraceae</taxon>
        <taxon>Nitrolancea</taxon>
    </lineage>
</organism>
<keyword evidence="3" id="KW-1185">Reference proteome</keyword>
<reference evidence="2 3" key="1">
    <citation type="journal article" date="2012" name="ISME J.">
        <title>Nitrification expanded: discovery, physiology and genomics of a nitrite-oxidizing bacterium from the phylum Chloroflexi.</title>
        <authorList>
            <person name="Sorokin D.Y."/>
            <person name="Lucker S."/>
            <person name="Vejmelkova D."/>
            <person name="Kostrikina N.A."/>
            <person name="Kleerebezem R."/>
            <person name="Rijpstra W.I."/>
            <person name="Damste J.S."/>
            <person name="Le Paslier D."/>
            <person name="Muyzer G."/>
            <person name="Wagner M."/>
            <person name="van Loosdrecht M.C."/>
            <person name="Daims H."/>
        </authorList>
    </citation>
    <scope>NUCLEOTIDE SEQUENCE [LARGE SCALE GENOMIC DNA]</scope>
    <source>
        <strain evidence="3">none</strain>
    </source>
</reference>
<feature type="compositionally biased region" description="Polar residues" evidence="1">
    <location>
        <begin position="1"/>
        <end position="10"/>
    </location>
</feature>
<dbReference type="AlphaFoldDB" id="I4EN44"/>
<evidence type="ECO:0000313" key="3">
    <source>
        <dbReference type="Proteomes" id="UP000004221"/>
    </source>
</evidence>
<accession>I4EN44</accession>
<proteinExistence type="predicted"/>
<dbReference type="Proteomes" id="UP000004221">
    <property type="component" value="Unassembled WGS sequence"/>
</dbReference>
<feature type="region of interest" description="Disordered" evidence="1">
    <location>
        <begin position="1"/>
        <end position="34"/>
    </location>
</feature>